<protein>
    <recommendedName>
        <fullName evidence="2">DUF6534 domain-containing protein</fullName>
    </recommendedName>
</protein>
<dbReference type="HOGENOM" id="CLU_046025_16_0_1"/>
<gene>
    <name evidence="3" type="ORF">FIBRA_05545</name>
</gene>
<dbReference type="EMBL" id="HE797113">
    <property type="protein sequence ID" value="CCM03414.1"/>
    <property type="molecule type" value="Genomic_DNA"/>
</dbReference>
<reference evidence="3 4" key="1">
    <citation type="journal article" date="2012" name="Appl. Environ. Microbiol.">
        <title>Short-read sequencing for genomic analysis of the brown rot fungus Fibroporia radiculosa.</title>
        <authorList>
            <person name="Tang J.D."/>
            <person name="Perkins A.D."/>
            <person name="Sonstegard T.S."/>
            <person name="Schroeder S.G."/>
            <person name="Burgess S.C."/>
            <person name="Diehl S.V."/>
        </authorList>
    </citation>
    <scope>NUCLEOTIDE SEQUENCE [LARGE SCALE GENOMIC DNA]</scope>
    <source>
        <strain evidence="3 4">TFFH 294</strain>
    </source>
</reference>
<name>J4H3K7_9APHY</name>
<evidence type="ECO:0000313" key="4">
    <source>
        <dbReference type="Proteomes" id="UP000006352"/>
    </source>
</evidence>
<feature type="transmembrane region" description="Helical" evidence="1">
    <location>
        <begin position="59"/>
        <end position="81"/>
    </location>
</feature>
<dbReference type="GeneID" id="24098325"/>
<feature type="transmembrane region" description="Helical" evidence="1">
    <location>
        <begin position="112"/>
        <end position="137"/>
    </location>
</feature>
<dbReference type="Pfam" id="PF20152">
    <property type="entry name" value="DUF6534"/>
    <property type="match status" value="1"/>
</dbReference>
<organism evidence="3 4">
    <name type="scientific">Fibroporia radiculosa</name>
    <dbReference type="NCBI Taxonomy" id="599839"/>
    <lineage>
        <taxon>Eukaryota</taxon>
        <taxon>Fungi</taxon>
        <taxon>Dikarya</taxon>
        <taxon>Basidiomycota</taxon>
        <taxon>Agaricomycotina</taxon>
        <taxon>Agaricomycetes</taxon>
        <taxon>Polyporales</taxon>
        <taxon>Fibroporiaceae</taxon>
        <taxon>Fibroporia</taxon>
    </lineage>
</organism>
<feature type="transmembrane region" description="Helical" evidence="1">
    <location>
        <begin position="149"/>
        <end position="173"/>
    </location>
</feature>
<keyword evidence="4" id="KW-1185">Reference proteome</keyword>
<dbReference type="RefSeq" id="XP_012182697.1">
    <property type="nucleotide sequence ID" value="XM_012327307.1"/>
</dbReference>
<keyword evidence="1" id="KW-1133">Transmembrane helix</keyword>
<accession>J4H3K7</accession>
<evidence type="ECO:0000313" key="3">
    <source>
        <dbReference type="EMBL" id="CCM03414.1"/>
    </source>
</evidence>
<dbReference type="InterPro" id="IPR045339">
    <property type="entry name" value="DUF6534"/>
</dbReference>
<dbReference type="AlphaFoldDB" id="J4H3K7"/>
<evidence type="ECO:0000256" key="1">
    <source>
        <dbReference type="SAM" id="Phobius"/>
    </source>
</evidence>
<proteinExistence type="predicted"/>
<feature type="transmembrane region" description="Helical" evidence="1">
    <location>
        <begin position="25"/>
        <end position="47"/>
    </location>
</feature>
<keyword evidence="1" id="KW-0812">Transmembrane</keyword>
<dbReference type="STRING" id="599839.J4H3K7"/>
<dbReference type="PANTHER" id="PTHR40465:SF1">
    <property type="entry name" value="DUF6534 DOMAIN-CONTAINING PROTEIN"/>
    <property type="match status" value="1"/>
</dbReference>
<dbReference type="InParanoid" id="J4H3K7"/>
<dbReference type="OrthoDB" id="3183258at2759"/>
<keyword evidence="1" id="KW-0472">Membrane</keyword>
<feature type="domain" description="DUF6534" evidence="2">
    <location>
        <begin position="158"/>
        <end position="209"/>
    </location>
</feature>
<sequence length="219" mass="24835">MTDTANMTISAAQLVYYAQFVDGPALAGVFMNIMLYGVMITQIFFYYTTYTRDNVWLKYYIYNTLINNFGNVNAILYANWLFETEEVLAGFIGWMVQMFYAWRLYVLTRKKWLVIVIMILASGSCLAAIGTAINIALKPFIPNFYKYEAIVLIWLSLAAVTDLIIAVSLVWFLRQMHSDYSTTSTIINQIVQITLSNGLLTAGFALADIIAFKASVCLF</sequence>
<dbReference type="Proteomes" id="UP000006352">
    <property type="component" value="Unassembled WGS sequence"/>
</dbReference>
<dbReference type="PANTHER" id="PTHR40465">
    <property type="entry name" value="CHROMOSOME 1, WHOLE GENOME SHOTGUN SEQUENCE"/>
    <property type="match status" value="1"/>
</dbReference>
<feature type="transmembrane region" description="Helical" evidence="1">
    <location>
        <begin position="87"/>
        <end position="105"/>
    </location>
</feature>
<evidence type="ECO:0000259" key="2">
    <source>
        <dbReference type="Pfam" id="PF20152"/>
    </source>
</evidence>